<evidence type="ECO:0000256" key="1">
    <source>
        <dbReference type="SAM" id="MobiDB-lite"/>
    </source>
</evidence>
<feature type="compositionally biased region" description="Basic and acidic residues" evidence="1">
    <location>
        <begin position="126"/>
        <end position="136"/>
    </location>
</feature>
<sequence length="381" mass="41552">MTDDQIAAQTTMNHPNAEEAENLPDTLSPGPVCARATCANQLKPRPMDAEGRRQGGRQAKYCSDACRAAAYKERTATYTTAVGAATDRATALSEQLLPRGEQWLTGLNALTEQLRLTNQGLAEQTRAAEEAAEEARASAATEAQHAETANRERDTARAQALETRKQATETTSRAERDRDQAQEGERAAWAKVATLEAARARDEQATSDATRRAKEAEAARDTLAGELSRLEEAWNADRKRVTEHDRQQKKQIDDLQEQLASRDTALAEQAQQLQEATDLAQQAVTDRDQSQATATTVQDQLTQLTEKLRTEREQAKAAARVAKSQQQTLRWAEKTVMKTEKALEAANATIAALRAQLTAGPAAHVVADDQHTDHEPAAGPS</sequence>
<accession>A0ABT9QUG6</accession>
<gene>
    <name evidence="2" type="ORF">J2853_009691</name>
</gene>
<name>A0ABT9QUG6_9ACTN</name>
<feature type="region of interest" description="Disordered" evidence="1">
    <location>
        <begin position="122"/>
        <end position="219"/>
    </location>
</feature>
<organism evidence="2 3">
    <name type="scientific">Streptosporangium lutulentum</name>
    <dbReference type="NCBI Taxonomy" id="1461250"/>
    <lineage>
        <taxon>Bacteria</taxon>
        <taxon>Bacillati</taxon>
        <taxon>Actinomycetota</taxon>
        <taxon>Actinomycetes</taxon>
        <taxon>Streptosporangiales</taxon>
        <taxon>Streptosporangiaceae</taxon>
        <taxon>Streptosporangium</taxon>
    </lineage>
</organism>
<dbReference type="RefSeq" id="WP_307569392.1">
    <property type="nucleotide sequence ID" value="NZ_JAUSQU010000003.1"/>
</dbReference>
<evidence type="ECO:0000313" key="3">
    <source>
        <dbReference type="Proteomes" id="UP001225356"/>
    </source>
</evidence>
<keyword evidence="3" id="KW-1185">Reference proteome</keyword>
<comment type="caution">
    <text evidence="2">The sequence shown here is derived from an EMBL/GenBank/DDBJ whole genome shotgun (WGS) entry which is preliminary data.</text>
</comment>
<dbReference type="EMBL" id="JAUSQU010000003">
    <property type="protein sequence ID" value="MDP9850395.1"/>
    <property type="molecule type" value="Genomic_DNA"/>
</dbReference>
<feature type="compositionally biased region" description="Basic and acidic residues" evidence="1">
    <location>
        <begin position="144"/>
        <end position="188"/>
    </location>
</feature>
<proteinExistence type="predicted"/>
<feature type="compositionally biased region" description="Basic and acidic residues" evidence="1">
    <location>
        <begin position="198"/>
        <end position="219"/>
    </location>
</feature>
<protein>
    <submittedName>
        <fullName evidence="2">Chromosome segregation ATPase</fullName>
    </submittedName>
</protein>
<evidence type="ECO:0000313" key="2">
    <source>
        <dbReference type="EMBL" id="MDP9850395.1"/>
    </source>
</evidence>
<dbReference type="Proteomes" id="UP001225356">
    <property type="component" value="Unassembled WGS sequence"/>
</dbReference>
<reference evidence="2 3" key="1">
    <citation type="submission" date="2023-07" db="EMBL/GenBank/DDBJ databases">
        <title>Sequencing the genomes of 1000 actinobacteria strains.</title>
        <authorList>
            <person name="Klenk H.-P."/>
        </authorList>
    </citation>
    <scope>NUCLEOTIDE SEQUENCE [LARGE SCALE GENOMIC DNA]</scope>
    <source>
        <strain evidence="2 3">DSM 46740</strain>
    </source>
</reference>
<feature type="region of interest" description="Disordered" evidence="1">
    <location>
        <begin position="1"/>
        <end position="30"/>
    </location>
</feature>